<dbReference type="FunFam" id="3.40.50.200:FF:000005">
    <property type="entry name" value="Proprotein convertase subtilisin/kexin type 7"/>
    <property type="match status" value="1"/>
</dbReference>
<feature type="active site" description="Charge relay system" evidence="13 14">
    <location>
        <position position="407"/>
    </location>
</feature>
<dbReference type="GO" id="GO:0004252">
    <property type="term" value="F:serine-type endopeptidase activity"/>
    <property type="evidence" value="ECO:0007669"/>
    <property type="project" value="UniProtKB-UniRule"/>
</dbReference>
<keyword evidence="10 16" id="KW-0472">Membrane</keyword>
<evidence type="ECO:0000256" key="12">
    <source>
        <dbReference type="ARBA" id="ARBA00023180"/>
    </source>
</evidence>
<gene>
    <name evidence="19" type="ORF">DNG_10373</name>
</gene>
<comment type="subcellular location">
    <subcellularLocation>
        <location evidence="1">Membrane</location>
    </subcellularLocation>
</comment>
<dbReference type="Proteomes" id="UP001187682">
    <property type="component" value="Unassembled WGS sequence"/>
</dbReference>
<evidence type="ECO:0000256" key="6">
    <source>
        <dbReference type="ARBA" id="ARBA00022801"/>
    </source>
</evidence>
<feature type="chain" id="PRO_5042133902" evidence="17">
    <location>
        <begin position="19"/>
        <end position="856"/>
    </location>
</feature>
<dbReference type="FunFam" id="2.60.120.260:FF:000026">
    <property type="entry name" value="proprotein convertase subtilisin/kexin type 7"/>
    <property type="match status" value="1"/>
</dbReference>
<keyword evidence="4 16" id="KW-0812">Transmembrane</keyword>
<keyword evidence="6 14" id="KW-0378">Hydrolase</keyword>
<dbReference type="InterPro" id="IPR015500">
    <property type="entry name" value="Peptidase_S8_subtilisin-rel"/>
</dbReference>
<dbReference type="PROSITE" id="PS51829">
    <property type="entry name" value="P_HOMO_B"/>
    <property type="match status" value="1"/>
</dbReference>
<dbReference type="GO" id="GO:0016485">
    <property type="term" value="P:protein processing"/>
    <property type="evidence" value="ECO:0007669"/>
    <property type="project" value="TreeGrafter"/>
</dbReference>
<dbReference type="PANTHER" id="PTHR42884:SF14">
    <property type="entry name" value="NEUROENDOCRINE CONVERTASE 1"/>
    <property type="match status" value="1"/>
</dbReference>
<dbReference type="PROSITE" id="PS00138">
    <property type="entry name" value="SUBTILASE_SER"/>
    <property type="match status" value="1"/>
</dbReference>
<proteinExistence type="inferred from homology"/>
<evidence type="ECO:0000256" key="15">
    <source>
        <dbReference type="SAM" id="MobiDB-lite"/>
    </source>
</evidence>
<dbReference type="InterPro" id="IPR002884">
    <property type="entry name" value="P_dom"/>
</dbReference>
<keyword evidence="8" id="KW-0106">Calcium</keyword>
<feature type="compositionally biased region" description="Basic and acidic residues" evidence="15">
    <location>
        <begin position="796"/>
        <end position="805"/>
    </location>
</feature>
<feature type="region of interest" description="Disordered" evidence="15">
    <location>
        <begin position="643"/>
        <end position="692"/>
    </location>
</feature>
<accession>A0AAE8T097</accession>
<keyword evidence="7 14" id="KW-0720">Serine protease</keyword>
<dbReference type="Gene3D" id="3.40.50.200">
    <property type="entry name" value="Peptidase S8/S53 domain"/>
    <property type="match status" value="1"/>
</dbReference>
<evidence type="ECO:0000256" key="2">
    <source>
        <dbReference type="ARBA" id="ARBA00005325"/>
    </source>
</evidence>
<feature type="region of interest" description="Disordered" evidence="15">
    <location>
        <begin position="782"/>
        <end position="856"/>
    </location>
</feature>
<evidence type="ECO:0000313" key="20">
    <source>
        <dbReference type="Proteomes" id="UP001187682"/>
    </source>
</evidence>
<protein>
    <submittedName>
        <fullName evidence="19">Related to KEX1 protease</fullName>
    </submittedName>
</protein>
<dbReference type="PROSITE" id="PS00137">
    <property type="entry name" value="SUBTILASE_HIS"/>
    <property type="match status" value="1"/>
</dbReference>
<evidence type="ECO:0000256" key="14">
    <source>
        <dbReference type="PROSITE-ProRule" id="PRU01240"/>
    </source>
</evidence>
<dbReference type="GO" id="GO:0000139">
    <property type="term" value="C:Golgi membrane"/>
    <property type="evidence" value="ECO:0007669"/>
    <property type="project" value="TreeGrafter"/>
</dbReference>
<dbReference type="EMBL" id="ONZQ02000023">
    <property type="protein sequence ID" value="SPO07678.1"/>
    <property type="molecule type" value="Genomic_DNA"/>
</dbReference>
<dbReference type="SUPFAM" id="SSF52743">
    <property type="entry name" value="Subtilisin-like"/>
    <property type="match status" value="1"/>
</dbReference>
<name>A0AAE8T097_9PEZI</name>
<evidence type="ECO:0000256" key="9">
    <source>
        <dbReference type="ARBA" id="ARBA00022989"/>
    </source>
</evidence>
<comment type="caution">
    <text evidence="19">The sequence shown here is derived from an EMBL/GenBank/DDBJ whole genome shotgun (WGS) entry which is preliminary data.</text>
</comment>
<dbReference type="InterPro" id="IPR036852">
    <property type="entry name" value="Peptidase_S8/S53_dom_sf"/>
</dbReference>
<evidence type="ECO:0000256" key="3">
    <source>
        <dbReference type="ARBA" id="ARBA00022670"/>
    </source>
</evidence>
<dbReference type="InterPro" id="IPR023828">
    <property type="entry name" value="Peptidase_S8_Ser-AS"/>
</dbReference>
<evidence type="ECO:0000256" key="4">
    <source>
        <dbReference type="ARBA" id="ARBA00022692"/>
    </source>
</evidence>
<dbReference type="SUPFAM" id="SSF49785">
    <property type="entry name" value="Galactose-binding domain-like"/>
    <property type="match status" value="1"/>
</dbReference>
<feature type="signal peptide" evidence="17">
    <location>
        <begin position="1"/>
        <end position="18"/>
    </location>
</feature>
<dbReference type="Gene3D" id="2.60.120.260">
    <property type="entry name" value="Galactose-binding domain-like"/>
    <property type="match status" value="1"/>
</dbReference>
<dbReference type="InterPro" id="IPR008979">
    <property type="entry name" value="Galactose-bd-like_sf"/>
</dbReference>
<organism evidence="19 20">
    <name type="scientific">Cephalotrichum gorgonifer</name>
    <dbReference type="NCBI Taxonomy" id="2041049"/>
    <lineage>
        <taxon>Eukaryota</taxon>
        <taxon>Fungi</taxon>
        <taxon>Dikarya</taxon>
        <taxon>Ascomycota</taxon>
        <taxon>Pezizomycotina</taxon>
        <taxon>Sordariomycetes</taxon>
        <taxon>Hypocreomycetidae</taxon>
        <taxon>Microascales</taxon>
        <taxon>Microascaceae</taxon>
        <taxon>Cephalotrichum</taxon>
    </lineage>
</organism>
<dbReference type="CDD" id="cd04059">
    <property type="entry name" value="Peptidases_S8_Protein_convertases_Kexins_Furin-like"/>
    <property type="match status" value="1"/>
</dbReference>
<feature type="domain" description="P/Homo B" evidence="18">
    <location>
        <begin position="481"/>
        <end position="616"/>
    </location>
</feature>
<evidence type="ECO:0000256" key="10">
    <source>
        <dbReference type="ARBA" id="ARBA00023136"/>
    </source>
</evidence>
<evidence type="ECO:0000256" key="16">
    <source>
        <dbReference type="SAM" id="Phobius"/>
    </source>
</evidence>
<evidence type="ECO:0000256" key="13">
    <source>
        <dbReference type="PIRSR" id="PIRSR615500-1"/>
    </source>
</evidence>
<feature type="compositionally biased region" description="Low complexity" evidence="15">
    <location>
        <begin position="643"/>
        <end position="652"/>
    </location>
</feature>
<dbReference type="PRINTS" id="PR00723">
    <property type="entry name" value="SUBTILISIN"/>
</dbReference>
<evidence type="ECO:0000259" key="18">
    <source>
        <dbReference type="PROSITE" id="PS51829"/>
    </source>
</evidence>
<dbReference type="InterPro" id="IPR000209">
    <property type="entry name" value="Peptidase_S8/S53_dom"/>
</dbReference>
<feature type="compositionally biased region" description="Gly residues" evidence="15">
    <location>
        <begin position="811"/>
        <end position="823"/>
    </location>
</feature>
<feature type="active site" description="Charge relay system" evidence="13 14">
    <location>
        <position position="235"/>
    </location>
</feature>
<comment type="similarity">
    <text evidence="2">Belongs to the peptidase S8 family. Furin subfamily.</text>
</comment>
<evidence type="ECO:0000256" key="17">
    <source>
        <dbReference type="SAM" id="SignalP"/>
    </source>
</evidence>
<keyword evidence="12" id="KW-0325">Glycoprotein</keyword>
<dbReference type="PANTHER" id="PTHR42884">
    <property type="entry name" value="PROPROTEIN CONVERTASE SUBTILISIN/KEXIN-RELATED"/>
    <property type="match status" value="1"/>
</dbReference>
<dbReference type="Pfam" id="PF01483">
    <property type="entry name" value="P_proprotein"/>
    <property type="match status" value="1"/>
</dbReference>
<dbReference type="GO" id="GO:0007323">
    <property type="term" value="P:peptide pheromone maturation"/>
    <property type="evidence" value="ECO:0007669"/>
    <property type="project" value="UniProtKB-ARBA"/>
</dbReference>
<dbReference type="AlphaFoldDB" id="A0AAE8T097"/>
<evidence type="ECO:0000256" key="7">
    <source>
        <dbReference type="ARBA" id="ARBA00022825"/>
    </source>
</evidence>
<dbReference type="InterPro" id="IPR022398">
    <property type="entry name" value="Peptidase_S8_His-AS"/>
</dbReference>
<evidence type="ECO:0000256" key="1">
    <source>
        <dbReference type="ARBA" id="ARBA00004370"/>
    </source>
</evidence>
<feature type="compositionally biased region" description="Polar residues" evidence="15">
    <location>
        <begin position="676"/>
        <end position="692"/>
    </location>
</feature>
<sequence>MRSASWVALLGLVGSGVASSPFRRTPRNHELNDYYILHLDETTSPQHISERLGIQYDGQVGVLDHLHVFSAPKSDSDFVSDAVRAKKLKRDGEPDVLDGVRMAKKDVPRKPWAKRIIPPLPPNYQSNLIPRLGGAATEDKVVAAKQRDLMEALDISDPIFKDQWHLLNTLQPGHDINVTDVWLQGITGKGSIVAMVDDGVDMTSEDLKDNYYAEGSWDFNDPGPDPMPRLSDDHHGTRCAGEIAAVRNHACGLGVAYDAKISGLRILSKVITDEDESIAMTYDYQNNQIYSCSWGPPDDGISMEAPGIHIRQAMLKGIQEGRGGLGSIYVFASGNGDAKEDNCNFDGYTNSIYSVTVGAVDRAGNHPYYSEKCCAQLVVTYSSGSGDAIHTTDVGANKCYSNHGGTSAAAPLAAGIFALILQVRSDLSWRDVQYIAMETAQHVDADDWKPTAIGKQFSHTFGYGKIDTYGAVELAKTWEKVKPQAWYFSPWIQVNKDLPQGQEGLTATFEITEEMLKAANLERVEHVTVTMNVNHTRRGDLSADLISPNNFVSHIATSRRLDTTAQGYDNWTFMSVAHWGESGVGKWTVVLKDTEQNKHDGFWIDWHLKLWGESIDPKKATKLPMPVESDDKDHANLGTTTAAIATQTATPTESGTADPESTDGSSQEAGEPSGSADGTTPAESATPEQAGNSSWVSWLPSFGVSSKAQIWIYGAIGLIAVFCIGLGIYLYIARRNRLRNSSGDNYEFEPLAEDVDGYNSGEKGAFVAGQQARRTRGGELYDAFAGGSEDEDDEYEAHYQDHSSERLPLSGGSGGGSGSGSGSVSGDEEAQHVIGDDDDSDDEGAQGGRLLASGGR</sequence>
<evidence type="ECO:0000256" key="11">
    <source>
        <dbReference type="ARBA" id="ARBA00023145"/>
    </source>
</evidence>
<dbReference type="GO" id="GO:0005802">
    <property type="term" value="C:trans-Golgi network"/>
    <property type="evidence" value="ECO:0007669"/>
    <property type="project" value="TreeGrafter"/>
</dbReference>
<keyword evidence="20" id="KW-1185">Reference proteome</keyword>
<reference evidence="19" key="1">
    <citation type="submission" date="2018-03" db="EMBL/GenBank/DDBJ databases">
        <authorList>
            <person name="Guldener U."/>
        </authorList>
    </citation>
    <scope>NUCLEOTIDE SEQUENCE</scope>
</reference>
<keyword evidence="11" id="KW-0865">Zymogen</keyword>
<evidence type="ECO:0000256" key="8">
    <source>
        <dbReference type="ARBA" id="ARBA00022837"/>
    </source>
</evidence>
<dbReference type="PROSITE" id="PS51892">
    <property type="entry name" value="SUBTILASE"/>
    <property type="match status" value="1"/>
</dbReference>
<dbReference type="InterPro" id="IPR034182">
    <property type="entry name" value="Kexin/furin"/>
</dbReference>
<dbReference type="Pfam" id="PF00082">
    <property type="entry name" value="Peptidase_S8"/>
    <property type="match status" value="1"/>
</dbReference>
<keyword evidence="3 14" id="KW-0645">Protease</keyword>
<feature type="transmembrane region" description="Helical" evidence="16">
    <location>
        <begin position="710"/>
        <end position="732"/>
    </location>
</feature>
<feature type="active site" description="Charge relay system" evidence="13 14">
    <location>
        <position position="197"/>
    </location>
</feature>
<evidence type="ECO:0000313" key="19">
    <source>
        <dbReference type="EMBL" id="SPO07678.1"/>
    </source>
</evidence>
<evidence type="ECO:0000256" key="5">
    <source>
        <dbReference type="ARBA" id="ARBA00022729"/>
    </source>
</evidence>
<keyword evidence="9 16" id="KW-1133">Transmembrane helix</keyword>
<keyword evidence="5 17" id="KW-0732">Signal</keyword>